<dbReference type="Gene3D" id="1.10.357.10">
    <property type="entry name" value="Tetracycline Repressor, domain 2"/>
    <property type="match status" value="1"/>
</dbReference>
<dbReference type="InterPro" id="IPR013718">
    <property type="entry name" value="COQ9_C"/>
</dbReference>
<keyword evidence="3" id="KW-1185">Reference proteome</keyword>
<dbReference type="GO" id="GO:0008289">
    <property type="term" value="F:lipid binding"/>
    <property type="evidence" value="ECO:0007669"/>
    <property type="project" value="InterPro"/>
</dbReference>
<dbReference type="InterPro" id="IPR012762">
    <property type="entry name" value="Ubiq_biosynth_COQ9"/>
</dbReference>
<evidence type="ECO:0000313" key="2">
    <source>
        <dbReference type="EMBL" id="AEM42399.1"/>
    </source>
</evidence>
<dbReference type="EMBL" id="CP002018">
    <property type="protein sequence ID" value="AEM42399.1"/>
    <property type="molecule type" value="Genomic_DNA"/>
</dbReference>
<dbReference type="NCBIfam" id="TIGR02396">
    <property type="entry name" value="diverge_rpsU"/>
    <property type="match status" value="1"/>
</dbReference>
<dbReference type="Pfam" id="PF08511">
    <property type="entry name" value="COQ9"/>
    <property type="match status" value="1"/>
</dbReference>
<dbReference type="OrthoDB" id="7201143at2"/>
<name>F9Y8B3_KETVW</name>
<dbReference type="Proteomes" id="UP000000692">
    <property type="component" value="Chromosome"/>
</dbReference>
<reference evidence="2 3" key="1">
    <citation type="journal article" date="2011" name="J. Bacteriol.">
        <title>Complete genome sequence of the industrial strain Ketogulonicigenium vulgare WSH-001.</title>
        <authorList>
            <person name="Liu L."/>
            <person name="Li Y."/>
            <person name="Zhang J."/>
            <person name="Zhou Z."/>
            <person name="Liu J."/>
            <person name="Li X."/>
            <person name="Zhou J."/>
            <person name="Du G."/>
            <person name="Wang L."/>
            <person name="Chen J."/>
        </authorList>
    </citation>
    <scope>NUCLEOTIDE SEQUENCE [LARGE SCALE GENOMIC DNA]</scope>
    <source>
        <strain evidence="2 3">WSH-001</strain>
    </source>
</reference>
<sequence>MEAKRQAMMQAMGQHVLFDGWSEAAFLAAADDAGVAGAQARVLFPRGALDVAVALHKAGDARALADLAADPDARFRDRMAQAILLRLHHAGDRHVVRASSSLFALPQHMVEGAALIWGTADAIWTGLGDTSRDFNWYTKRASLAVVYSASLLFWLGNEDEAEVAAFVDRRIANVMALQAPPLKTLASTLLAPLRAPTARDDLPGRWG</sequence>
<dbReference type="RefSeq" id="WP_013383051.1">
    <property type="nucleotide sequence ID" value="NC_017384.1"/>
</dbReference>
<dbReference type="GO" id="GO:0006744">
    <property type="term" value="P:ubiquinone biosynthetic process"/>
    <property type="evidence" value="ECO:0007669"/>
    <property type="project" value="InterPro"/>
</dbReference>
<protein>
    <submittedName>
        <fullName evidence="2">RpsU-divergently transcribed</fullName>
    </submittedName>
</protein>
<evidence type="ECO:0000313" key="3">
    <source>
        <dbReference type="Proteomes" id="UP000000692"/>
    </source>
</evidence>
<dbReference type="eggNOG" id="COG5590">
    <property type="taxonomic scope" value="Bacteria"/>
</dbReference>
<proteinExistence type="predicted"/>
<dbReference type="PATRIC" id="fig|759362.5.peg.2673"/>
<organism evidence="2 3">
    <name type="scientific">Ketogulonicigenium vulgare (strain WSH-001)</name>
    <dbReference type="NCBI Taxonomy" id="759362"/>
    <lineage>
        <taxon>Bacteria</taxon>
        <taxon>Pseudomonadati</taxon>
        <taxon>Pseudomonadota</taxon>
        <taxon>Alphaproteobacteria</taxon>
        <taxon>Rhodobacterales</taxon>
        <taxon>Roseobacteraceae</taxon>
        <taxon>Ketogulonicigenium</taxon>
    </lineage>
</organism>
<accession>F9Y8B3</accession>
<dbReference type="HOGENOM" id="CLU_057411_3_0_5"/>
<gene>
    <name evidence="2" type="ordered locus">KVU_2560</name>
</gene>
<dbReference type="KEGG" id="kvl:KVU_2560"/>
<evidence type="ECO:0000259" key="1">
    <source>
        <dbReference type="Pfam" id="PF08511"/>
    </source>
</evidence>
<dbReference type="AlphaFoldDB" id="F9Y8B3"/>
<feature type="domain" description="COQ9 C-terminal" evidence="1">
    <location>
        <begin position="111"/>
        <end position="177"/>
    </location>
</feature>